<evidence type="ECO:0000256" key="1">
    <source>
        <dbReference type="ARBA" id="ARBA00004418"/>
    </source>
</evidence>
<feature type="compositionally biased region" description="Low complexity" evidence="5">
    <location>
        <begin position="56"/>
        <end position="70"/>
    </location>
</feature>
<comment type="subcellular location">
    <subcellularLocation>
        <location evidence="1">Periplasm</location>
    </subcellularLocation>
</comment>
<keyword evidence="3" id="KW-0574">Periplasm</keyword>
<keyword evidence="2 6" id="KW-0732">Signal</keyword>
<feature type="domain" description="SLH" evidence="7">
    <location>
        <begin position="657"/>
        <end position="716"/>
    </location>
</feature>
<dbReference type="PANTHER" id="PTHR39210">
    <property type="entry name" value="HEPARIN-SULFATE LYASE"/>
    <property type="match status" value="1"/>
</dbReference>
<feature type="compositionally biased region" description="Low complexity" evidence="5">
    <location>
        <begin position="35"/>
        <end position="49"/>
    </location>
</feature>
<accession>A0A8J3A7S1</accession>
<dbReference type="GO" id="GO:0016829">
    <property type="term" value="F:lyase activity"/>
    <property type="evidence" value="ECO:0007669"/>
    <property type="project" value="UniProtKB-KW"/>
</dbReference>
<evidence type="ECO:0000259" key="7">
    <source>
        <dbReference type="PROSITE" id="PS51272"/>
    </source>
</evidence>
<evidence type="ECO:0000313" key="9">
    <source>
        <dbReference type="Proteomes" id="UP000650511"/>
    </source>
</evidence>
<evidence type="ECO:0000256" key="3">
    <source>
        <dbReference type="ARBA" id="ARBA00022764"/>
    </source>
</evidence>
<protein>
    <recommendedName>
        <fullName evidence="7">SLH domain-containing protein</fullName>
    </recommendedName>
</protein>
<dbReference type="Gene3D" id="2.70.98.70">
    <property type="match status" value="1"/>
</dbReference>
<evidence type="ECO:0000256" key="6">
    <source>
        <dbReference type="SAM" id="SignalP"/>
    </source>
</evidence>
<feature type="domain" description="SLH" evidence="7">
    <location>
        <begin position="717"/>
        <end position="780"/>
    </location>
</feature>
<proteinExistence type="predicted"/>
<dbReference type="InterPro" id="IPR001119">
    <property type="entry name" value="SLH_dom"/>
</dbReference>
<dbReference type="AlphaFoldDB" id="A0A8J3A7S1"/>
<dbReference type="InterPro" id="IPR012480">
    <property type="entry name" value="Hepar_II_III_C"/>
</dbReference>
<dbReference type="RefSeq" id="WP_165403819.1">
    <property type="nucleotide sequence ID" value="NZ_BMHA01000005.1"/>
</dbReference>
<reference evidence="8" key="2">
    <citation type="submission" date="2020-09" db="EMBL/GenBank/DDBJ databases">
        <authorList>
            <person name="Sun Q."/>
            <person name="Zhou Y."/>
        </authorList>
    </citation>
    <scope>NUCLEOTIDE SEQUENCE</scope>
    <source>
        <strain evidence="8">CGMCC 1.14988</strain>
    </source>
</reference>
<feature type="region of interest" description="Disordered" evidence="5">
    <location>
        <begin position="25"/>
        <end position="71"/>
    </location>
</feature>
<feature type="signal peptide" evidence="6">
    <location>
        <begin position="1"/>
        <end position="22"/>
    </location>
</feature>
<reference evidence="8" key="1">
    <citation type="journal article" date="2014" name="Int. J. Syst. Evol. Microbiol.">
        <title>Complete genome sequence of Corynebacterium casei LMG S-19264T (=DSM 44701T), isolated from a smear-ripened cheese.</title>
        <authorList>
            <consortium name="US DOE Joint Genome Institute (JGI-PGF)"/>
            <person name="Walter F."/>
            <person name="Albersmeier A."/>
            <person name="Kalinowski J."/>
            <person name="Ruckert C."/>
        </authorList>
    </citation>
    <scope>NUCLEOTIDE SEQUENCE</scope>
    <source>
        <strain evidence="8">CGMCC 1.14988</strain>
    </source>
</reference>
<evidence type="ECO:0000256" key="5">
    <source>
        <dbReference type="SAM" id="MobiDB-lite"/>
    </source>
</evidence>
<sequence>MTTATRLLGAVLAGAMTLTVLGATPPSAASAQTEPAPDAAPDGVPAAPDGAPPAPDGDSPAPGELELAPPVLAPPDEEAAEQAPDAATTQDATTAHGSLCLGFSGIDRDNPVAQVLRGEVVLTSRPAVQVVRNGRVDWDLDPYDDATWRLWFSSLRWTGALIRADDPAAVDRAVEIAHDWVRTHDVARLRGQDAEAVRHRANVLLCLRERVGGRDWLDRSLADHADFLLANYSGDWNHGLDDNLALYGVGCTLGRTDLRRAALQRNDNLARVALHPGGGSNEQAVGYDLYVNRRFRLLLDMAQRCGDPVDATTRRLVDAMPAFLAHATKPNGYLPNIGDGYAYDRPDDLVGTPMEYARTAGERGTPPGARAAIFEVGYAFGRSGWGQGTRSFADESWWSARFGPARDVHGHEDRTSILWHARNADLLVDSGHVGYETSAYRQFLRSPQAHNVLTVEGEPWRSSPTRLTRSELRAGADFFEFDDRSYPGAPRQRSVLVASDPEVVVVFDRASTRTDRTFVQRWHLAPDMTATPVGRSYADARTADGRTRLVVQQVPLPGQQLPPGSTQVVRGRTEPLQGWRSFRVRERTPAPTVELRRVGTSTQQLTVLAAGDPSADVSTDLRRLDDGWLLLRVRVGAESLDVRISPGGYLGRASAPRHRGTFVDDDDNVHEDAIERLVARGITAGCSTIGPRYCPDANVTRGQLASFLARALQLPPATGDHFTDDTGSAHEAAINQAYEAGIVRGVGGDRFRPDVPVSRAAAATMLVNGFDLPPASRDHFRDDDGTTHEDAINRLAEAGVTSGCTRDGGNYCPSRSLTRGQVATLLVAALELR</sequence>
<dbReference type="Gene3D" id="1.50.10.100">
    <property type="entry name" value="Chondroitin AC/alginate lyase"/>
    <property type="match status" value="1"/>
</dbReference>
<dbReference type="InterPro" id="IPR008929">
    <property type="entry name" value="Chondroitin_lyas"/>
</dbReference>
<dbReference type="GO" id="GO:0042597">
    <property type="term" value="C:periplasmic space"/>
    <property type="evidence" value="ECO:0007669"/>
    <property type="project" value="UniProtKB-SubCell"/>
</dbReference>
<keyword evidence="4" id="KW-0456">Lyase</keyword>
<name>A0A8J3A7S1_9ACTN</name>
<comment type="caution">
    <text evidence="8">The sequence shown here is derived from an EMBL/GenBank/DDBJ whole genome shotgun (WGS) entry which is preliminary data.</text>
</comment>
<gene>
    <name evidence="8" type="ORF">GCM10011354_16740</name>
</gene>
<evidence type="ECO:0000256" key="2">
    <source>
        <dbReference type="ARBA" id="ARBA00022729"/>
    </source>
</evidence>
<keyword evidence="9" id="KW-1185">Reference proteome</keyword>
<dbReference type="Proteomes" id="UP000650511">
    <property type="component" value="Unassembled WGS sequence"/>
</dbReference>
<evidence type="ECO:0000313" key="8">
    <source>
        <dbReference type="EMBL" id="GGI05965.1"/>
    </source>
</evidence>
<organism evidence="8 9">
    <name type="scientific">Egicoccus halophilus</name>
    <dbReference type="NCBI Taxonomy" id="1670830"/>
    <lineage>
        <taxon>Bacteria</taxon>
        <taxon>Bacillati</taxon>
        <taxon>Actinomycetota</taxon>
        <taxon>Nitriliruptoria</taxon>
        <taxon>Egicoccales</taxon>
        <taxon>Egicoccaceae</taxon>
        <taxon>Egicoccus</taxon>
    </lineage>
</organism>
<dbReference type="PANTHER" id="PTHR39210:SF1">
    <property type="entry name" value="HEPARIN-SULFATE LYASE"/>
    <property type="match status" value="1"/>
</dbReference>
<dbReference type="Pfam" id="PF00395">
    <property type="entry name" value="SLH"/>
    <property type="match status" value="1"/>
</dbReference>
<dbReference type="Pfam" id="PF07940">
    <property type="entry name" value="Hepar_II_III_C"/>
    <property type="match status" value="1"/>
</dbReference>
<feature type="chain" id="PRO_5039518951" description="SLH domain-containing protein" evidence="6">
    <location>
        <begin position="23"/>
        <end position="833"/>
    </location>
</feature>
<dbReference type="SUPFAM" id="SSF48230">
    <property type="entry name" value="Chondroitin AC/alginate lyase"/>
    <property type="match status" value="1"/>
</dbReference>
<dbReference type="PROSITE" id="PS51272">
    <property type="entry name" value="SLH"/>
    <property type="match status" value="2"/>
</dbReference>
<evidence type="ECO:0000256" key="4">
    <source>
        <dbReference type="ARBA" id="ARBA00023239"/>
    </source>
</evidence>
<dbReference type="EMBL" id="BMHA01000005">
    <property type="protein sequence ID" value="GGI05965.1"/>
    <property type="molecule type" value="Genomic_DNA"/>
</dbReference>